<evidence type="ECO:0000256" key="2">
    <source>
        <dbReference type="SAM" id="SignalP"/>
    </source>
</evidence>
<proteinExistence type="predicted"/>
<dbReference type="PANTHER" id="PTHR21666:SF270">
    <property type="entry name" value="MUREIN HYDROLASE ACTIVATOR ENVC"/>
    <property type="match status" value="1"/>
</dbReference>
<reference evidence="4 5" key="1">
    <citation type="submission" date="2024-06" db="EMBL/GenBank/DDBJ databases">
        <title>The Natural Products Discovery Center: Release of the First 8490 Sequenced Strains for Exploring Actinobacteria Biosynthetic Diversity.</title>
        <authorList>
            <person name="Kalkreuter E."/>
            <person name="Kautsar S.A."/>
            <person name="Yang D."/>
            <person name="Bader C.D."/>
            <person name="Teijaro C.N."/>
            <person name="Fluegel L."/>
            <person name="Davis C.M."/>
            <person name="Simpson J.R."/>
            <person name="Lauterbach L."/>
            <person name="Steele A.D."/>
            <person name="Gui C."/>
            <person name="Meng S."/>
            <person name="Li G."/>
            <person name="Viehrig K."/>
            <person name="Ye F."/>
            <person name="Su P."/>
            <person name="Kiefer A.F."/>
            <person name="Nichols A."/>
            <person name="Cepeda A.J."/>
            <person name="Yan W."/>
            <person name="Fan B."/>
            <person name="Jiang Y."/>
            <person name="Adhikari A."/>
            <person name="Zheng C.-J."/>
            <person name="Schuster L."/>
            <person name="Cowan T.M."/>
            <person name="Smanski M.J."/>
            <person name="Chevrette M.G."/>
            <person name="De Carvalho L.P.S."/>
            <person name="Shen B."/>
        </authorList>
    </citation>
    <scope>NUCLEOTIDE SEQUENCE [LARGE SCALE GENOMIC DNA]</scope>
    <source>
        <strain evidence="4 5">NPDC006337</strain>
    </source>
</reference>
<sequence>MKIHAQSRPSSTSALRRRAAVLAAGVGVSVAMGSGAALAAQPSQSAPTQAGAQKVAAAGLNQAKAQKKQPSGWVTPVSKYTLGPKFGRGGALWSNKHSGQDFSAPSGIPVRAAHGGIVVEAGWGGAYGNNVVIKHGNRSYTQYAHISKTTDFSSSG</sequence>
<feature type="chain" id="PRO_5046239501" evidence="2">
    <location>
        <begin position="40"/>
        <end position="156"/>
    </location>
</feature>
<dbReference type="GO" id="GO:0016787">
    <property type="term" value="F:hydrolase activity"/>
    <property type="evidence" value="ECO:0007669"/>
    <property type="project" value="UniProtKB-KW"/>
</dbReference>
<organism evidence="4 5">
    <name type="scientific">Streptomyces lavendulocolor</name>
    <dbReference type="NCBI Taxonomy" id="67316"/>
    <lineage>
        <taxon>Bacteria</taxon>
        <taxon>Bacillati</taxon>
        <taxon>Actinomycetota</taxon>
        <taxon>Actinomycetes</taxon>
        <taxon>Kitasatosporales</taxon>
        <taxon>Streptomycetaceae</taxon>
        <taxon>Streptomyces</taxon>
    </lineage>
</organism>
<dbReference type="RefSeq" id="WP_356581609.1">
    <property type="nucleotide sequence ID" value="NZ_JBEXZP010000002.1"/>
</dbReference>
<evidence type="ECO:0000259" key="3">
    <source>
        <dbReference type="Pfam" id="PF01551"/>
    </source>
</evidence>
<evidence type="ECO:0000313" key="5">
    <source>
        <dbReference type="Proteomes" id="UP001550378"/>
    </source>
</evidence>
<name>A0ABV2W233_9ACTN</name>
<keyword evidence="5" id="KW-1185">Reference proteome</keyword>
<keyword evidence="2" id="KW-0732">Signal</keyword>
<evidence type="ECO:0000313" key="4">
    <source>
        <dbReference type="EMBL" id="MEU0707592.1"/>
    </source>
</evidence>
<dbReference type="Gene3D" id="2.70.70.10">
    <property type="entry name" value="Glucose Permease (Domain IIA)"/>
    <property type="match status" value="1"/>
</dbReference>
<dbReference type="InterPro" id="IPR050570">
    <property type="entry name" value="Cell_wall_metabolism_enzyme"/>
</dbReference>
<dbReference type="PANTHER" id="PTHR21666">
    <property type="entry name" value="PEPTIDASE-RELATED"/>
    <property type="match status" value="1"/>
</dbReference>
<dbReference type="Proteomes" id="UP001550378">
    <property type="component" value="Unassembled WGS sequence"/>
</dbReference>
<dbReference type="CDD" id="cd12797">
    <property type="entry name" value="M23_peptidase"/>
    <property type="match status" value="1"/>
</dbReference>
<feature type="domain" description="M23ase beta-sheet core" evidence="3">
    <location>
        <begin position="96"/>
        <end position="149"/>
    </location>
</feature>
<feature type="region of interest" description="Disordered" evidence="1">
    <location>
        <begin position="48"/>
        <end position="73"/>
    </location>
</feature>
<dbReference type="InterPro" id="IPR011055">
    <property type="entry name" value="Dup_hybrid_motif"/>
</dbReference>
<feature type="signal peptide" evidence="2">
    <location>
        <begin position="1"/>
        <end position="39"/>
    </location>
</feature>
<evidence type="ECO:0000256" key="1">
    <source>
        <dbReference type="SAM" id="MobiDB-lite"/>
    </source>
</evidence>
<gene>
    <name evidence="4" type="ORF">ABZ508_09465</name>
</gene>
<dbReference type="EC" id="3.4.-.-" evidence="4"/>
<accession>A0ABV2W233</accession>
<protein>
    <submittedName>
        <fullName evidence="4">M23 family metallopeptidase</fullName>
        <ecNumber evidence="4">3.4.-.-</ecNumber>
    </submittedName>
</protein>
<comment type="caution">
    <text evidence="4">The sequence shown here is derived from an EMBL/GenBank/DDBJ whole genome shotgun (WGS) entry which is preliminary data.</text>
</comment>
<dbReference type="SUPFAM" id="SSF51261">
    <property type="entry name" value="Duplicated hybrid motif"/>
    <property type="match status" value="1"/>
</dbReference>
<dbReference type="Pfam" id="PF01551">
    <property type="entry name" value="Peptidase_M23"/>
    <property type="match status" value="1"/>
</dbReference>
<keyword evidence="4" id="KW-0378">Hydrolase</keyword>
<dbReference type="InterPro" id="IPR016047">
    <property type="entry name" value="M23ase_b-sheet_dom"/>
</dbReference>
<dbReference type="EMBL" id="JBEXZR010000006">
    <property type="protein sequence ID" value="MEU0707592.1"/>
    <property type="molecule type" value="Genomic_DNA"/>
</dbReference>